<sequence length="248" mass="26829">MIYLAVSCLSLLICPLFYRYLSASHGLLKGLDGFIFITLSGLVILHILPDIIAVGGALSLAVVILGIITPTLSEKLFKNRTGTTHAFAVSLSIFGLMLHNITDGCSVMLAQQADASIMLAVGVILHRIPEGLAIWWMVQPRVGTLWACLALALMLVMTCIGYFAGGEVMLHLDLASTVYIQAFVAGAIMHVLLHEHHEKECSDKELPARLGGLIGFGVIYLLVSGVGHDHHHHEHKPVVLDVSHPQVH</sequence>
<dbReference type="eggNOG" id="COG4531">
    <property type="taxonomic scope" value="Bacteria"/>
</dbReference>
<keyword evidence="4 5" id="KW-0472">Membrane</keyword>
<accession>D4ZJT8</accession>
<dbReference type="EMBL" id="AP011177">
    <property type="protein sequence ID" value="BAJ01937.1"/>
    <property type="molecule type" value="Genomic_DNA"/>
</dbReference>
<protein>
    <submittedName>
        <fullName evidence="6">Uncharacterized protein</fullName>
    </submittedName>
</protein>
<organism evidence="6 7">
    <name type="scientific">Shewanella violacea (strain JCM 10179 / CIP 106290 / LMG 19151 / DSS12)</name>
    <dbReference type="NCBI Taxonomy" id="637905"/>
    <lineage>
        <taxon>Bacteria</taxon>
        <taxon>Pseudomonadati</taxon>
        <taxon>Pseudomonadota</taxon>
        <taxon>Gammaproteobacteria</taxon>
        <taxon>Alteromonadales</taxon>
        <taxon>Shewanellaceae</taxon>
        <taxon>Shewanella</taxon>
    </lineage>
</organism>
<evidence type="ECO:0000256" key="4">
    <source>
        <dbReference type="ARBA" id="ARBA00023136"/>
    </source>
</evidence>
<comment type="subcellular location">
    <subcellularLocation>
        <location evidence="1">Membrane</location>
        <topology evidence="1">Multi-pass membrane protein</topology>
    </subcellularLocation>
</comment>
<gene>
    <name evidence="6" type="ordered locus">SVI_1966</name>
</gene>
<dbReference type="STRING" id="637905.SVI_1966"/>
<dbReference type="GO" id="GO:0016020">
    <property type="term" value="C:membrane"/>
    <property type="evidence" value="ECO:0007669"/>
    <property type="project" value="UniProtKB-SubCell"/>
</dbReference>
<dbReference type="OrthoDB" id="6397936at2"/>
<keyword evidence="7" id="KW-1185">Reference proteome</keyword>
<dbReference type="Proteomes" id="UP000002350">
    <property type="component" value="Chromosome"/>
</dbReference>
<evidence type="ECO:0000256" key="2">
    <source>
        <dbReference type="ARBA" id="ARBA00022692"/>
    </source>
</evidence>
<evidence type="ECO:0000256" key="1">
    <source>
        <dbReference type="ARBA" id="ARBA00004141"/>
    </source>
</evidence>
<evidence type="ECO:0000313" key="6">
    <source>
        <dbReference type="EMBL" id="BAJ01937.1"/>
    </source>
</evidence>
<evidence type="ECO:0000256" key="3">
    <source>
        <dbReference type="ARBA" id="ARBA00022989"/>
    </source>
</evidence>
<evidence type="ECO:0000256" key="5">
    <source>
        <dbReference type="SAM" id="Phobius"/>
    </source>
</evidence>
<dbReference type="HOGENOM" id="CLU_1136861_0_0_6"/>
<feature type="transmembrane region" description="Helical" evidence="5">
    <location>
        <begin position="35"/>
        <end position="65"/>
    </location>
</feature>
<feature type="transmembrane region" description="Helical" evidence="5">
    <location>
        <begin position="176"/>
        <end position="194"/>
    </location>
</feature>
<feature type="transmembrane region" description="Helical" evidence="5">
    <location>
        <begin position="86"/>
        <end position="109"/>
    </location>
</feature>
<proteinExistence type="predicted"/>
<dbReference type="KEGG" id="svo:SVI_1966"/>
<dbReference type="RefSeq" id="WP_013051242.1">
    <property type="nucleotide sequence ID" value="NC_014012.1"/>
</dbReference>
<feature type="transmembrane region" description="Helical" evidence="5">
    <location>
        <begin position="206"/>
        <end position="223"/>
    </location>
</feature>
<evidence type="ECO:0000313" key="7">
    <source>
        <dbReference type="Proteomes" id="UP000002350"/>
    </source>
</evidence>
<feature type="transmembrane region" description="Helical" evidence="5">
    <location>
        <begin position="145"/>
        <end position="164"/>
    </location>
</feature>
<dbReference type="InterPro" id="IPR003689">
    <property type="entry name" value="ZIP"/>
</dbReference>
<reference evidence="7" key="1">
    <citation type="journal article" date="2010" name="Mol. Biosyst.">
        <title>Complete genome sequence and comparative analysis of Shewanella violacea, a psychrophilic and piezophilic bacterium from deep sea floor sediments.</title>
        <authorList>
            <person name="Aono E."/>
            <person name="Baba T."/>
            <person name="Ara T."/>
            <person name="Nishi T."/>
            <person name="Nakamichi T."/>
            <person name="Inamoto E."/>
            <person name="Toyonaga H."/>
            <person name="Hasegawa M."/>
            <person name="Takai Y."/>
            <person name="Okumura Y."/>
            <person name="Baba M."/>
            <person name="Tomita M."/>
            <person name="Kato C."/>
            <person name="Oshima T."/>
            <person name="Nakasone K."/>
            <person name="Mori H."/>
        </authorList>
    </citation>
    <scope>NUCLEOTIDE SEQUENCE [LARGE SCALE GENOMIC DNA]</scope>
    <source>
        <strain evidence="7">JCM 10179 / CIP 106290 / LMG 19151 / DSS12</strain>
    </source>
</reference>
<name>D4ZJT8_SHEVD</name>
<keyword evidence="3 5" id="KW-1133">Transmembrane helix</keyword>
<dbReference type="GO" id="GO:0046873">
    <property type="term" value="F:metal ion transmembrane transporter activity"/>
    <property type="evidence" value="ECO:0007669"/>
    <property type="project" value="InterPro"/>
</dbReference>
<keyword evidence="2 5" id="KW-0812">Transmembrane</keyword>
<dbReference type="AlphaFoldDB" id="D4ZJT8"/>
<dbReference type="Pfam" id="PF02535">
    <property type="entry name" value="Zip"/>
    <property type="match status" value="1"/>
</dbReference>